<feature type="non-terminal residue" evidence="3">
    <location>
        <position position="1"/>
    </location>
</feature>
<gene>
    <name evidence="3" type="ORF">J3Q64DRAFT_1634277</name>
</gene>
<reference evidence="3 4" key="1">
    <citation type="submission" date="2024-04" db="EMBL/GenBank/DDBJ databases">
        <title>Symmetric and asymmetric DNA N6-adenine methylation regulates different biological responses in Mucorales.</title>
        <authorList>
            <consortium name="Lawrence Berkeley National Laboratory"/>
            <person name="Lax C."/>
            <person name="Mondo S.J."/>
            <person name="Osorio-Concepcion M."/>
            <person name="Muszewska A."/>
            <person name="Corrochano-Luque M."/>
            <person name="Gutierrez G."/>
            <person name="Riley R."/>
            <person name="Lipzen A."/>
            <person name="Guo J."/>
            <person name="Hundley H."/>
            <person name="Amirebrahimi M."/>
            <person name="Ng V."/>
            <person name="Lorenzo-Gutierrez D."/>
            <person name="Binder U."/>
            <person name="Yang J."/>
            <person name="Song Y."/>
            <person name="Canovas D."/>
            <person name="Navarro E."/>
            <person name="Freitag M."/>
            <person name="Gabaldon T."/>
            <person name="Grigoriev I.V."/>
            <person name="Corrochano L.M."/>
            <person name="Nicolas F.E."/>
            <person name="Garre V."/>
        </authorList>
    </citation>
    <scope>NUCLEOTIDE SEQUENCE [LARGE SCALE GENOMIC DNA]</scope>
    <source>
        <strain evidence="3 4">L51</strain>
    </source>
</reference>
<dbReference type="Pfam" id="PF12246">
    <property type="entry name" value="MKT1_C"/>
    <property type="match status" value="1"/>
</dbReference>
<keyword evidence="4" id="KW-1185">Reference proteome</keyword>
<proteinExistence type="predicted"/>
<feature type="domain" description="Post-transcriptional regulator MKT1 C-terminal" evidence="2">
    <location>
        <begin position="99"/>
        <end position="338"/>
    </location>
</feature>
<feature type="compositionally biased region" description="Basic and acidic residues" evidence="1">
    <location>
        <begin position="1"/>
        <end position="20"/>
    </location>
</feature>
<sequence length="341" mass="38434">FWFDPNTEHVMHHHDDHDHSTTSNTSPLNTVYEMTSSWNVTKELIENEKAEQHGSTIDVSFCIRATENEAKAAKTVSKPSSGKILHIKDEIVANVLWKTLEIRDFLTSSKHIHTPWGRALSVALTNISKTMGVQPTMSTQEAFLTAFELIRFDVLTNKPYSKTYSTIAGDGVEKEQCHIRLISRALSLLPMELKSAPWSGPFNRDLLVFNSFVKALDRSYRNLCEMLTLSLFLNNGVVKEQKDYFEIADSLPYMSDANVTLGLVTKHYLEQIVTGRDPASATQSAEKTFLSCTALAADLRRGLLFWDALVKGTKVLKDAGSLSNESYQAFYQANQWLQNKF</sequence>
<feature type="region of interest" description="Disordered" evidence="1">
    <location>
        <begin position="1"/>
        <end position="27"/>
    </location>
</feature>
<evidence type="ECO:0000256" key="1">
    <source>
        <dbReference type="SAM" id="MobiDB-lite"/>
    </source>
</evidence>
<evidence type="ECO:0000313" key="3">
    <source>
        <dbReference type="EMBL" id="KAL0092292.1"/>
    </source>
</evidence>
<dbReference type="InterPro" id="IPR022039">
    <property type="entry name" value="MKT1_C"/>
</dbReference>
<evidence type="ECO:0000259" key="2">
    <source>
        <dbReference type="Pfam" id="PF12246"/>
    </source>
</evidence>
<evidence type="ECO:0000313" key="4">
    <source>
        <dbReference type="Proteomes" id="UP001448207"/>
    </source>
</evidence>
<accession>A0ABR3B899</accession>
<protein>
    <submittedName>
        <fullName evidence="3">Temperature dependent protein affecting M2 dsRNA replication-domain-containing protein</fullName>
    </submittedName>
</protein>
<dbReference type="Proteomes" id="UP001448207">
    <property type="component" value="Unassembled WGS sequence"/>
</dbReference>
<name>A0ABR3B899_PHYBL</name>
<comment type="caution">
    <text evidence="3">The sequence shown here is derived from an EMBL/GenBank/DDBJ whole genome shotgun (WGS) entry which is preliminary data.</text>
</comment>
<dbReference type="EMBL" id="JBCLYO010000002">
    <property type="protein sequence ID" value="KAL0092292.1"/>
    <property type="molecule type" value="Genomic_DNA"/>
</dbReference>
<organism evidence="3 4">
    <name type="scientific">Phycomyces blakesleeanus</name>
    <dbReference type="NCBI Taxonomy" id="4837"/>
    <lineage>
        <taxon>Eukaryota</taxon>
        <taxon>Fungi</taxon>
        <taxon>Fungi incertae sedis</taxon>
        <taxon>Mucoromycota</taxon>
        <taxon>Mucoromycotina</taxon>
        <taxon>Mucoromycetes</taxon>
        <taxon>Mucorales</taxon>
        <taxon>Phycomycetaceae</taxon>
        <taxon>Phycomyces</taxon>
    </lineage>
</organism>